<accession>A0ABQ8PXC4</accession>
<proteinExistence type="predicted"/>
<protein>
    <submittedName>
        <fullName evidence="2">Uncharacterized protein</fullName>
    </submittedName>
</protein>
<keyword evidence="3" id="KW-1185">Reference proteome</keyword>
<reference evidence="2" key="1">
    <citation type="submission" date="2022-08" db="EMBL/GenBank/DDBJ databases">
        <authorList>
            <consortium name="DOE Joint Genome Institute"/>
            <person name="Min B."/>
            <person name="Riley R."/>
            <person name="Sierra-Patev S."/>
            <person name="Naranjo-Ortiz M."/>
            <person name="Looney B."/>
            <person name="Konkel Z."/>
            <person name="Slot J.C."/>
            <person name="Sakamoto Y."/>
            <person name="Steenwyk J.L."/>
            <person name="Rokas A."/>
            <person name="Carro J."/>
            <person name="Camarero S."/>
            <person name="Ferreira P."/>
            <person name="Molpeceres G."/>
            <person name="Ruiz-Duenas F.J."/>
            <person name="Serrano A."/>
            <person name="Henrissat B."/>
            <person name="Drula E."/>
            <person name="Hughes K.W."/>
            <person name="Mata J.L."/>
            <person name="Ishikawa N.K."/>
            <person name="Vargas-Isla R."/>
            <person name="Ushijima S."/>
            <person name="Smith C.A."/>
            <person name="Ahrendt S."/>
            <person name="Andreopoulos W."/>
            <person name="He G."/>
            <person name="Labutti K."/>
            <person name="Lipzen A."/>
            <person name="Ng V."/>
            <person name="Sandor L."/>
            <person name="Barry K."/>
            <person name="Martinez A.T."/>
            <person name="Xiao Y."/>
            <person name="Gibbons J.G."/>
            <person name="Terashima K."/>
            <person name="Hibbett D.S."/>
            <person name="Grigoriev I.V."/>
        </authorList>
    </citation>
    <scope>NUCLEOTIDE SEQUENCE</scope>
    <source>
        <strain evidence="2">TFB10827</strain>
    </source>
</reference>
<evidence type="ECO:0000313" key="2">
    <source>
        <dbReference type="EMBL" id="KAJ3991088.1"/>
    </source>
</evidence>
<dbReference type="Proteomes" id="UP001163828">
    <property type="component" value="Unassembled WGS sequence"/>
</dbReference>
<comment type="caution">
    <text evidence="2">The sequence shown here is derived from an EMBL/GenBank/DDBJ whole genome shotgun (WGS) entry which is preliminary data.</text>
</comment>
<name>A0ABQ8PXC4_9AGAR</name>
<gene>
    <name evidence="2" type="ORF">F5050DRAFT_1317439</name>
</gene>
<evidence type="ECO:0000256" key="1">
    <source>
        <dbReference type="SAM" id="MobiDB-lite"/>
    </source>
</evidence>
<dbReference type="EMBL" id="MU791188">
    <property type="protein sequence ID" value="KAJ3991088.1"/>
    <property type="molecule type" value="Genomic_DNA"/>
</dbReference>
<sequence>MKRIQKRISWARNEKDEENVFARELTPQLLLRTERRRSITHPRSSRRISGFFNNLLHRCDAPARAAIREEQQPVADSSSRPKINDNPTRSSSPAPSNIIPPPRLPPPTLQELGPSFSVITADLSPSHFSTPPSSGAFLSPHYLLLCHTQGLDIHFLHSERWPPI</sequence>
<feature type="compositionally biased region" description="Polar residues" evidence="1">
    <location>
        <begin position="74"/>
        <end position="88"/>
    </location>
</feature>
<feature type="region of interest" description="Disordered" evidence="1">
    <location>
        <begin position="63"/>
        <end position="111"/>
    </location>
</feature>
<feature type="compositionally biased region" description="Pro residues" evidence="1">
    <location>
        <begin position="98"/>
        <end position="108"/>
    </location>
</feature>
<evidence type="ECO:0000313" key="3">
    <source>
        <dbReference type="Proteomes" id="UP001163828"/>
    </source>
</evidence>
<organism evidence="2 3">
    <name type="scientific">Lentinula boryana</name>
    <dbReference type="NCBI Taxonomy" id="40481"/>
    <lineage>
        <taxon>Eukaryota</taxon>
        <taxon>Fungi</taxon>
        <taxon>Dikarya</taxon>
        <taxon>Basidiomycota</taxon>
        <taxon>Agaricomycotina</taxon>
        <taxon>Agaricomycetes</taxon>
        <taxon>Agaricomycetidae</taxon>
        <taxon>Agaricales</taxon>
        <taxon>Marasmiineae</taxon>
        <taxon>Omphalotaceae</taxon>
        <taxon>Lentinula</taxon>
    </lineage>
</organism>